<evidence type="ECO:0000259" key="10">
    <source>
        <dbReference type="PROSITE" id="PS50011"/>
    </source>
</evidence>
<dbReference type="Pfam" id="PF00069">
    <property type="entry name" value="Pkinase"/>
    <property type="match status" value="1"/>
</dbReference>
<dbReference type="Gene3D" id="1.10.510.10">
    <property type="entry name" value="Transferase(Phosphotransferase) domain 1"/>
    <property type="match status" value="1"/>
</dbReference>
<dbReference type="GO" id="GO:0005524">
    <property type="term" value="F:ATP binding"/>
    <property type="evidence" value="ECO:0007669"/>
    <property type="project" value="UniProtKB-UniRule"/>
</dbReference>
<dbReference type="InterPro" id="IPR050235">
    <property type="entry name" value="CK1_Ser-Thr_kinase"/>
</dbReference>
<dbReference type="SUPFAM" id="SSF56112">
    <property type="entry name" value="Protein kinase-like (PK-like)"/>
    <property type="match status" value="1"/>
</dbReference>
<dbReference type="GeneTree" id="ENSGT00940000153536"/>
<keyword evidence="5" id="KW-0418">Kinase</keyword>
<feature type="compositionally biased region" description="Basic and acidic residues" evidence="9">
    <location>
        <begin position="343"/>
        <end position="362"/>
    </location>
</feature>
<dbReference type="InterPro" id="IPR000719">
    <property type="entry name" value="Prot_kinase_dom"/>
</dbReference>
<dbReference type="GO" id="GO:0004674">
    <property type="term" value="F:protein serine/threonine kinase activity"/>
    <property type="evidence" value="ECO:0007669"/>
    <property type="project" value="UniProtKB-KW"/>
</dbReference>
<dbReference type="PROSITE" id="PS00107">
    <property type="entry name" value="PROTEIN_KINASE_ATP"/>
    <property type="match status" value="1"/>
</dbReference>
<dbReference type="Ensembl" id="ENSPNYT00000006894.1">
    <property type="protein sequence ID" value="ENSPNYP00000006728.1"/>
    <property type="gene ID" value="ENSPNYG00000004790.1"/>
</dbReference>
<feature type="binding site" evidence="7">
    <location>
        <position position="48"/>
    </location>
    <ligand>
        <name>ATP</name>
        <dbReference type="ChEBI" id="CHEBI:30616"/>
    </ligand>
</feature>
<evidence type="ECO:0000313" key="11">
    <source>
        <dbReference type="Ensembl" id="ENSPNYP00000006728.1"/>
    </source>
</evidence>
<comment type="similarity">
    <text evidence="8">Belongs to the protein kinase superfamily.</text>
</comment>
<dbReference type="AlphaFoldDB" id="A0A3B4F9W3"/>
<evidence type="ECO:0000256" key="1">
    <source>
        <dbReference type="ARBA" id="ARBA00012513"/>
    </source>
</evidence>
<keyword evidence="4 7" id="KW-0547">Nucleotide-binding</keyword>
<evidence type="ECO:0000256" key="8">
    <source>
        <dbReference type="RuleBase" id="RU000304"/>
    </source>
</evidence>
<dbReference type="InterPro" id="IPR008271">
    <property type="entry name" value="Ser/Thr_kinase_AS"/>
</dbReference>
<evidence type="ECO:0000256" key="3">
    <source>
        <dbReference type="ARBA" id="ARBA00022679"/>
    </source>
</evidence>
<name>A0A3B4F9W3_9CICH</name>
<dbReference type="GO" id="GO:0005737">
    <property type="term" value="C:cytoplasm"/>
    <property type="evidence" value="ECO:0007669"/>
    <property type="project" value="UniProtKB-ARBA"/>
</dbReference>
<sequence>SSSSSSWKAERENEVGNKYRLGRKIGSGSFGDIYLGSNIATGEEVAIKLECVKTKHPQLHIESKFYKMMQGGVGIPAIKWCGAEGDYNVMVMELLGPSLEDLFNFCSRKFSLKTVLLLADQMISRIEYIHSKNFIHRDVKPDNFLMGLGKKGNLVYIIDFGLAKKYRDARTHQHIPYRENKNLTGTARYASINTHLGIEQSRRDDLESLGYVLMYFNLGSLPWQGLKAATKRQKYERISEKKMSTPIEVLCKGYPSEFSTYLNLCRSLRFDDKPDYSYLRQLFRNLFHRQGFSYDYVFDWNMLKFVRVALGLGRFIPFLADFLIYAIPLCLRGPAGQQTMAKGRGERGKMERKDQEEAKEEREVELCHRVQTLLQPTE</sequence>
<dbReference type="PANTHER" id="PTHR11909">
    <property type="entry name" value="CASEIN KINASE-RELATED"/>
    <property type="match status" value="1"/>
</dbReference>
<protein>
    <recommendedName>
        <fullName evidence="1">non-specific serine/threonine protein kinase</fullName>
        <ecNumber evidence="1">2.7.11.1</ecNumber>
    </recommendedName>
</protein>
<reference evidence="11" key="1">
    <citation type="submission" date="2023-09" db="UniProtKB">
        <authorList>
            <consortium name="Ensembl"/>
        </authorList>
    </citation>
    <scope>IDENTIFICATION</scope>
</reference>
<accession>A0A3B4F9W3</accession>
<dbReference type="InterPro" id="IPR017441">
    <property type="entry name" value="Protein_kinase_ATP_BS"/>
</dbReference>
<keyword evidence="6 7" id="KW-0067">ATP-binding</keyword>
<dbReference type="InterPro" id="IPR011009">
    <property type="entry name" value="Kinase-like_dom_sf"/>
</dbReference>
<evidence type="ECO:0000256" key="9">
    <source>
        <dbReference type="SAM" id="MobiDB-lite"/>
    </source>
</evidence>
<evidence type="ECO:0000256" key="2">
    <source>
        <dbReference type="ARBA" id="ARBA00022527"/>
    </source>
</evidence>
<dbReference type="SMART" id="SM00220">
    <property type="entry name" value="S_TKc"/>
    <property type="match status" value="1"/>
</dbReference>
<evidence type="ECO:0000256" key="6">
    <source>
        <dbReference type="ARBA" id="ARBA00022840"/>
    </source>
</evidence>
<feature type="region of interest" description="Disordered" evidence="9">
    <location>
        <begin position="338"/>
        <end position="362"/>
    </location>
</feature>
<dbReference type="PROSITE" id="PS50011">
    <property type="entry name" value="PROTEIN_KINASE_DOM"/>
    <property type="match status" value="1"/>
</dbReference>
<dbReference type="FunFam" id="1.10.510.10:FF:000155">
    <property type="entry name" value="Casein kinase I isoform epsilon"/>
    <property type="match status" value="1"/>
</dbReference>
<dbReference type="CDD" id="cd14125">
    <property type="entry name" value="STKc_CK1_delta_epsilon"/>
    <property type="match status" value="1"/>
</dbReference>
<evidence type="ECO:0000256" key="4">
    <source>
        <dbReference type="ARBA" id="ARBA00022741"/>
    </source>
</evidence>
<feature type="domain" description="Protein kinase" evidence="10">
    <location>
        <begin position="19"/>
        <end position="287"/>
    </location>
</feature>
<dbReference type="PROSITE" id="PS00108">
    <property type="entry name" value="PROTEIN_KINASE_ST"/>
    <property type="match status" value="1"/>
</dbReference>
<organism evidence="11">
    <name type="scientific">Pundamilia nyererei</name>
    <dbReference type="NCBI Taxonomy" id="303518"/>
    <lineage>
        <taxon>Eukaryota</taxon>
        <taxon>Metazoa</taxon>
        <taxon>Chordata</taxon>
        <taxon>Craniata</taxon>
        <taxon>Vertebrata</taxon>
        <taxon>Euteleostomi</taxon>
        <taxon>Actinopterygii</taxon>
        <taxon>Neopterygii</taxon>
        <taxon>Teleostei</taxon>
        <taxon>Neoteleostei</taxon>
        <taxon>Acanthomorphata</taxon>
        <taxon>Ovalentaria</taxon>
        <taxon>Cichlomorphae</taxon>
        <taxon>Cichliformes</taxon>
        <taxon>Cichlidae</taxon>
        <taxon>African cichlids</taxon>
        <taxon>Pseudocrenilabrinae</taxon>
        <taxon>Haplochromini</taxon>
        <taxon>Pundamilia</taxon>
    </lineage>
</organism>
<dbReference type="EC" id="2.7.11.1" evidence="1"/>
<proteinExistence type="inferred from homology"/>
<evidence type="ECO:0000256" key="5">
    <source>
        <dbReference type="ARBA" id="ARBA00022777"/>
    </source>
</evidence>
<evidence type="ECO:0000256" key="7">
    <source>
        <dbReference type="PROSITE-ProRule" id="PRU10141"/>
    </source>
</evidence>
<keyword evidence="3" id="KW-0808">Transferase</keyword>
<keyword evidence="2 8" id="KW-0723">Serine/threonine-protein kinase</keyword>
<dbReference type="FunFam" id="3.30.200.20:FF:000538">
    <property type="entry name" value="Putative Casein kinase I"/>
    <property type="match status" value="1"/>
</dbReference>